<dbReference type="EMBL" id="JAKGSG010000006">
    <property type="protein sequence ID" value="MCF4119651.1"/>
    <property type="molecule type" value="Genomic_DNA"/>
</dbReference>
<accession>A0AA41QAQ3</accession>
<comment type="caution">
    <text evidence="1">The sequence shown here is derived from an EMBL/GenBank/DDBJ whole genome shotgun (WGS) entry which is preliminary data.</text>
</comment>
<gene>
    <name evidence="1" type="ORF">L1785_01515</name>
</gene>
<proteinExistence type="predicted"/>
<dbReference type="RefSeq" id="WP_236087362.1">
    <property type="nucleotide sequence ID" value="NZ_JAKGSG010000006.1"/>
</dbReference>
<evidence type="ECO:0000313" key="1">
    <source>
        <dbReference type="EMBL" id="MCF4119651.1"/>
    </source>
</evidence>
<dbReference type="AlphaFoldDB" id="A0AA41QAQ3"/>
<organism evidence="1 2">
    <name type="scientific">Antribacter soli</name>
    <dbReference type="NCBI Taxonomy" id="2910976"/>
    <lineage>
        <taxon>Bacteria</taxon>
        <taxon>Bacillati</taxon>
        <taxon>Actinomycetota</taxon>
        <taxon>Actinomycetes</taxon>
        <taxon>Micrococcales</taxon>
        <taxon>Promicromonosporaceae</taxon>
        <taxon>Antribacter</taxon>
    </lineage>
</organism>
<protein>
    <submittedName>
        <fullName evidence="1">Uncharacterized protein</fullName>
    </submittedName>
</protein>
<evidence type="ECO:0000313" key="2">
    <source>
        <dbReference type="Proteomes" id="UP001165405"/>
    </source>
</evidence>
<name>A0AA41QAQ3_9MICO</name>
<sequence>MKAVAELDPARGLRSPGTPHDAALEAILHTRRRVPLHTRAARPALVSAGLAVAAGVAIVVASPWSTPTAFATWTRVPSQVTSALPAGLAGECAPVTRWVDDDAPGLPIVEVPVRPVLTEVRGDYTYVVQAGEDAWSECLATVGAAPGAWDVVENAARLPEPLDEDLPAADDVLTYQLGTTSWTSGAAGAGALTSAFGRAGSDVTAIEVILEDGATAQASVDGGWWAVWAPGAEALTGEARLTLRDGSRRDVTLEVRTTH</sequence>
<dbReference type="Proteomes" id="UP001165405">
    <property type="component" value="Unassembled WGS sequence"/>
</dbReference>
<keyword evidence="2" id="KW-1185">Reference proteome</keyword>
<reference evidence="1" key="1">
    <citation type="submission" date="2022-01" db="EMBL/GenBank/DDBJ databases">
        <title>Antribacter sp. nov., isolated from Guizhou of China.</title>
        <authorList>
            <person name="Chengliang C."/>
            <person name="Ya Z."/>
        </authorList>
    </citation>
    <scope>NUCLEOTIDE SEQUENCE</scope>
    <source>
        <strain evidence="1">KLBMP 9083</strain>
    </source>
</reference>